<dbReference type="Proteomes" id="UP001642409">
    <property type="component" value="Unassembled WGS sequence"/>
</dbReference>
<dbReference type="EMBL" id="CATOUU010001125">
    <property type="protein sequence ID" value="CAI9973683.1"/>
    <property type="molecule type" value="Genomic_DNA"/>
</dbReference>
<evidence type="ECO:0000313" key="2">
    <source>
        <dbReference type="EMBL" id="CAL6000881.1"/>
    </source>
</evidence>
<reference evidence="1" key="1">
    <citation type="submission" date="2023-06" db="EMBL/GenBank/DDBJ databases">
        <authorList>
            <person name="Kurt Z."/>
        </authorList>
    </citation>
    <scope>NUCLEOTIDE SEQUENCE</scope>
</reference>
<keyword evidence="3" id="KW-1185">Reference proteome</keyword>
<comment type="caution">
    <text evidence="1">The sequence shown here is derived from an EMBL/GenBank/DDBJ whole genome shotgun (WGS) entry which is preliminary data.</text>
</comment>
<reference evidence="2 3" key="2">
    <citation type="submission" date="2024-07" db="EMBL/GenBank/DDBJ databases">
        <authorList>
            <person name="Akdeniz Z."/>
        </authorList>
    </citation>
    <scope>NUCLEOTIDE SEQUENCE [LARGE SCALE GENOMIC DNA]</scope>
</reference>
<proteinExistence type="predicted"/>
<evidence type="ECO:0000313" key="3">
    <source>
        <dbReference type="Proteomes" id="UP001642409"/>
    </source>
</evidence>
<gene>
    <name evidence="2" type="ORF">HINF_LOCUS16999</name>
    <name evidence="1" type="ORF">HINF_LOCUS61328</name>
</gene>
<evidence type="ECO:0000313" key="1">
    <source>
        <dbReference type="EMBL" id="CAI9973683.1"/>
    </source>
</evidence>
<accession>A0AA86RHQ3</accession>
<organism evidence="1">
    <name type="scientific">Hexamita inflata</name>
    <dbReference type="NCBI Taxonomy" id="28002"/>
    <lineage>
        <taxon>Eukaryota</taxon>
        <taxon>Metamonada</taxon>
        <taxon>Diplomonadida</taxon>
        <taxon>Hexamitidae</taxon>
        <taxon>Hexamitinae</taxon>
        <taxon>Hexamita</taxon>
    </lineage>
</organism>
<name>A0AA86RHQ3_9EUKA</name>
<sequence>MSVGSVCQSNSQCSSQGCYVTEEDPSIRKCGEYSLDCKDPYQSVNVVQAPSVQCKLIPGQSCISDDHTLCVYKCVFSLETEKFRCSSNLPKCPSGQYSAYKTSSNIAKCYLTPNKPCQQNQGIECMYDCLQVLNTQEFQCSHKYVKCVAPKLPFIYNNSEICLLEAGYECKYGIECTSNSCYPQVLLIFHFLRYGSVIIYLY</sequence>
<protein>
    <submittedName>
        <fullName evidence="2">Hypothetical_protein</fullName>
    </submittedName>
</protein>
<dbReference type="AlphaFoldDB" id="A0AA86RHQ3"/>
<dbReference type="EMBL" id="CAXDID020000042">
    <property type="protein sequence ID" value="CAL6000881.1"/>
    <property type="molecule type" value="Genomic_DNA"/>
</dbReference>